<evidence type="ECO:0000313" key="2">
    <source>
        <dbReference type="Proteomes" id="UP000241566"/>
    </source>
</evidence>
<sequence>MMTLTELIETSSDITNDLRRAFRPLSPHIDITGNESTALIILANLTAKTLKQNNLLDKDNCLKLLRDNDWWSRCINTVKFRHSHNVKFPNIMAIGIIRALPIGEIPRYLLSSSKLEKHAWAYSKNAKDVNISSFLTSEFVWQGKICCLGILLSDENHHLWEHLKKLGCYQKTRQLVVKQLKKIPKYHINTSLSDNYIKQVSFPDGEGSYLSLSPVTSQTMQNDCCIALNEQYRLSKIMRVSRVTNMGVLPISCSGALRMLSHTVNFGLAKHYQKTTHHYWLDKDSIKAFYDFSDSSNWLMPRRQKQIKIDQIKDTIAQMLSRWLASQNNIHQHNNLELIHKLNNELSKIQKLRKFAYEPKVSKLLLGQIEKARNTQQTHTPPNEHFNKQLLLLPNLSVCGASASSSSVTIGMPAMTAFYGFIHAFERKLQPAFPNIKIDSFALCIHSFHLQKRGLTREYVNKTNGNISPPATHDEWLCDFNASLILNITNCSPFNEKMVLRAIPKRLAGGSVKISINDIKNIELGSSFIRLVERIPCAEGKWLTLSKEPIQSFDDISQQIKKSQQHIPTNIGYHYLEFPCERPFALRKYKHAFVEPIIGLIKLISINDRTSLNDLFWYQINKPNYTTIETRDKHNEATNSPFLRTLNSSQ</sequence>
<name>A0ABX5GGD9_PHOLE</name>
<organism evidence="1 2">
    <name type="scientific">Photobacterium leiognathi</name>
    <dbReference type="NCBI Taxonomy" id="553611"/>
    <lineage>
        <taxon>Bacteria</taxon>
        <taxon>Pseudomonadati</taxon>
        <taxon>Pseudomonadota</taxon>
        <taxon>Gammaproteobacteria</taxon>
        <taxon>Vibrionales</taxon>
        <taxon>Vibrionaceae</taxon>
        <taxon>Photobacterium</taxon>
    </lineage>
</organism>
<evidence type="ECO:0000313" key="1">
    <source>
        <dbReference type="EMBL" id="PSV82692.1"/>
    </source>
</evidence>
<proteinExistence type="predicted"/>
<dbReference type="InterPro" id="IPR013398">
    <property type="entry name" value="CRISPR-assoc_prot_Csy2"/>
</dbReference>
<keyword evidence="2" id="KW-1185">Reference proteome</keyword>
<dbReference type="Pfam" id="PF09614">
    <property type="entry name" value="Cas_Csy2"/>
    <property type="match status" value="1"/>
</dbReference>
<gene>
    <name evidence="1" type="ORF">CTM94_09235</name>
</gene>
<dbReference type="RefSeq" id="WP_045065548.1">
    <property type="nucleotide sequence ID" value="NZ_CP131599.1"/>
</dbReference>
<protein>
    <recommendedName>
        <fullName evidence="3">CRISPR-associated protein Csy2</fullName>
    </recommendedName>
</protein>
<dbReference type="EMBL" id="PYOI01000011">
    <property type="protein sequence ID" value="PSV82692.1"/>
    <property type="molecule type" value="Genomic_DNA"/>
</dbReference>
<comment type="caution">
    <text evidence="1">The sequence shown here is derived from an EMBL/GenBank/DDBJ whole genome shotgun (WGS) entry which is preliminary data.</text>
</comment>
<accession>A0ABX5GGD9</accession>
<evidence type="ECO:0008006" key="3">
    <source>
        <dbReference type="Google" id="ProtNLM"/>
    </source>
</evidence>
<reference evidence="1 2" key="1">
    <citation type="submission" date="2018-01" db="EMBL/GenBank/DDBJ databases">
        <title>Whole genome sequencing of Histamine producing bacteria.</title>
        <authorList>
            <person name="Butler K."/>
        </authorList>
    </citation>
    <scope>NUCLEOTIDE SEQUENCE [LARGE SCALE GENOMIC DNA]</scope>
    <source>
        <strain evidence="1 2">ATCC 25521</strain>
    </source>
</reference>
<dbReference type="Proteomes" id="UP000241566">
    <property type="component" value="Unassembled WGS sequence"/>
</dbReference>